<reference evidence="9" key="1">
    <citation type="submission" date="2016-06" db="UniProtKB">
        <authorList>
            <consortium name="WormBaseParasite"/>
        </authorList>
    </citation>
    <scope>IDENTIFICATION</scope>
</reference>
<evidence type="ECO:0000256" key="4">
    <source>
        <dbReference type="ARBA" id="ARBA00022448"/>
    </source>
</evidence>
<dbReference type="InterPro" id="IPR007945">
    <property type="entry name" value="Secretogranin_V"/>
</dbReference>
<dbReference type="PANTHER" id="PTHR12738:SF0">
    <property type="entry name" value="NEUROENDOCRINE PROTEIN 7B2"/>
    <property type="match status" value="1"/>
</dbReference>
<dbReference type="PANTHER" id="PTHR12738">
    <property type="entry name" value="NEUROENDOCRINE PROTEIN 7B2"/>
    <property type="match status" value="1"/>
</dbReference>
<comment type="similarity">
    <text evidence="2">Belongs to the 7B2 family.</text>
</comment>
<dbReference type="GO" id="GO:0030234">
    <property type="term" value="F:enzyme regulator activity"/>
    <property type="evidence" value="ECO:0007669"/>
    <property type="project" value="TreeGrafter"/>
</dbReference>
<keyword evidence="5" id="KW-0964">Secreted</keyword>
<dbReference type="AlphaFoldDB" id="A0A183AME8"/>
<dbReference type="GO" id="GO:0030141">
    <property type="term" value="C:secretory granule"/>
    <property type="evidence" value="ECO:0007669"/>
    <property type="project" value="InterPro"/>
</dbReference>
<dbReference type="GO" id="GO:0046883">
    <property type="term" value="P:regulation of hormone secretion"/>
    <property type="evidence" value="ECO:0007669"/>
    <property type="project" value="TreeGrafter"/>
</dbReference>
<evidence type="ECO:0000313" key="9">
    <source>
        <dbReference type="WBParaSite" id="ECPE_0000815501-mRNA-1"/>
    </source>
</evidence>
<evidence type="ECO:0000256" key="6">
    <source>
        <dbReference type="ARBA" id="ARBA00022729"/>
    </source>
</evidence>
<evidence type="ECO:0000256" key="2">
    <source>
        <dbReference type="ARBA" id="ARBA00006348"/>
    </source>
</evidence>
<dbReference type="GO" id="GO:0005576">
    <property type="term" value="C:extracellular region"/>
    <property type="evidence" value="ECO:0007669"/>
    <property type="project" value="UniProtKB-SubCell"/>
</dbReference>
<evidence type="ECO:0000256" key="8">
    <source>
        <dbReference type="ARBA" id="ARBA00023186"/>
    </source>
</evidence>
<evidence type="ECO:0000256" key="5">
    <source>
        <dbReference type="ARBA" id="ARBA00022525"/>
    </source>
</evidence>
<evidence type="ECO:0000256" key="3">
    <source>
        <dbReference type="ARBA" id="ARBA00019589"/>
    </source>
</evidence>
<dbReference type="GO" id="GO:0007218">
    <property type="term" value="P:neuropeptide signaling pathway"/>
    <property type="evidence" value="ECO:0007669"/>
    <property type="project" value="InterPro"/>
</dbReference>
<proteinExistence type="inferred from homology"/>
<name>A0A183AME8_9TREM</name>
<accession>A0A183AME8</accession>
<dbReference type="Pfam" id="PF05281">
    <property type="entry name" value="Secretogranin_V"/>
    <property type="match status" value="1"/>
</dbReference>
<evidence type="ECO:0000256" key="1">
    <source>
        <dbReference type="ARBA" id="ARBA00004613"/>
    </source>
</evidence>
<dbReference type="WBParaSite" id="ECPE_0000815501-mRNA-1">
    <property type="protein sequence ID" value="ECPE_0000815501-mRNA-1"/>
    <property type="gene ID" value="ECPE_0000815501"/>
</dbReference>
<keyword evidence="7" id="KW-1015">Disulfide bond</keyword>
<organism evidence="9">
    <name type="scientific">Echinostoma caproni</name>
    <dbReference type="NCBI Taxonomy" id="27848"/>
    <lineage>
        <taxon>Eukaryota</taxon>
        <taxon>Metazoa</taxon>
        <taxon>Spiralia</taxon>
        <taxon>Lophotrochozoa</taxon>
        <taxon>Platyhelminthes</taxon>
        <taxon>Trematoda</taxon>
        <taxon>Digenea</taxon>
        <taxon>Plagiorchiida</taxon>
        <taxon>Echinostomata</taxon>
        <taxon>Echinostomatoidea</taxon>
        <taxon>Echinostomatidae</taxon>
        <taxon>Echinostoma</taxon>
    </lineage>
</organism>
<keyword evidence="4" id="KW-0813">Transport</keyword>
<evidence type="ECO:0000256" key="7">
    <source>
        <dbReference type="ARBA" id="ARBA00023157"/>
    </source>
</evidence>
<sequence length="331" mass="37539">LLSSVFYNQCGAHNYDNYFAQLAAESQSVHDQFLRENPRASYILERLNSNDYLNGHPILHESPGFREGIDDYYWQTFMKDLNNARRLAAQRDDDTEEFESAFPQDVFYSERQSASDLDKVANLKGPEISSRRIEVAEQNPLWGEHKVSGGSSETGQWLDYALLGAERQESDADDSANTLTDYTDAEAIAQINHGRPFKNDTLPAYCDPPNPCPIGYDPESLPTPCDPNYSKYTMELNRDLILSKMVSGECICDTEHMNSCSYEASRPLAYSPLMDWPQSSIEANPYMHGQLRKRLVAKKSFSPKSLRRNEYLKGQILKAVVKKTGPYTANE</sequence>
<keyword evidence="6" id="KW-0732">Signal</keyword>
<keyword evidence="8" id="KW-0143">Chaperone</keyword>
<protein>
    <recommendedName>
        <fullName evidence="3">Neuroendocrine protein 7B2</fullName>
    </recommendedName>
</protein>
<comment type="subcellular location">
    <subcellularLocation>
        <location evidence="1">Secreted</location>
    </subcellularLocation>
</comment>